<name>A0A939MM02_9MICO</name>
<comment type="caution">
    <text evidence="2">The sequence shown here is derived from an EMBL/GenBank/DDBJ whole genome shotgun (WGS) entry which is preliminary data.</text>
</comment>
<feature type="transmembrane region" description="Helical" evidence="1">
    <location>
        <begin position="43"/>
        <end position="65"/>
    </location>
</feature>
<evidence type="ECO:0000313" key="3">
    <source>
        <dbReference type="Proteomes" id="UP000664382"/>
    </source>
</evidence>
<proteinExistence type="predicted"/>
<accession>A0A939MM02</accession>
<reference evidence="2" key="1">
    <citation type="submission" date="2021-03" db="EMBL/GenBank/DDBJ databases">
        <title>Leucobacter chromiisoli sp. nov., isolated from chromium-containing soil of chemical plant.</title>
        <authorList>
            <person name="Xu Z."/>
        </authorList>
    </citation>
    <scope>NUCLEOTIDE SEQUENCE</scope>
    <source>
        <strain evidence="2">S27</strain>
    </source>
</reference>
<protein>
    <submittedName>
        <fullName evidence="2">LapA family protein</fullName>
    </submittedName>
</protein>
<keyword evidence="1" id="KW-1133">Transmembrane helix</keyword>
<sequence>MGPAYARDAAPLATLGAGTAQGMGRSYLEGEHMSDPTTGAEKGAFFTAKNILAIIIAVAALVFVFSNMATAELNLFGARIALPGWVWLILLLAIGFVVGSLFPWFKTKKK</sequence>
<organism evidence="2 3">
    <name type="scientific">Leucobacter weissii</name>
    <dbReference type="NCBI Taxonomy" id="1983706"/>
    <lineage>
        <taxon>Bacteria</taxon>
        <taxon>Bacillati</taxon>
        <taxon>Actinomycetota</taxon>
        <taxon>Actinomycetes</taxon>
        <taxon>Micrococcales</taxon>
        <taxon>Microbacteriaceae</taxon>
        <taxon>Leucobacter</taxon>
    </lineage>
</organism>
<dbReference type="AlphaFoldDB" id="A0A939MM02"/>
<keyword evidence="1" id="KW-0812">Transmembrane</keyword>
<dbReference type="Proteomes" id="UP000664382">
    <property type="component" value="Unassembled WGS sequence"/>
</dbReference>
<keyword evidence="1" id="KW-0472">Membrane</keyword>
<evidence type="ECO:0000256" key="1">
    <source>
        <dbReference type="SAM" id="Phobius"/>
    </source>
</evidence>
<dbReference type="EMBL" id="JAGDYM010000011">
    <property type="protein sequence ID" value="MBO1902340.1"/>
    <property type="molecule type" value="Genomic_DNA"/>
</dbReference>
<keyword evidence="3" id="KW-1185">Reference proteome</keyword>
<gene>
    <name evidence="2" type="ORF">J4H92_10320</name>
</gene>
<dbReference type="RefSeq" id="WP_208098106.1">
    <property type="nucleotide sequence ID" value="NZ_JAGDYM010000011.1"/>
</dbReference>
<evidence type="ECO:0000313" key="2">
    <source>
        <dbReference type="EMBL" id="MBO1902340.1"/>
    </source>
</evidence>
<feature type="transmembrane region" description="Helical" evidence="1">
    <location>
        <begin position="85"/>
        <end position="105"/>
    </location>
</feature>